<name>A0A1N6UVQ9_9EURY</name>
<keyword evidence="4" id="KW-1185">Reference proteome</keyword>
<dbReference type="AlphaFoldDB" id="A0A1N6UVQ9"/>
<organism evidence="3 4">
    <name type="scientific">Haladaptatus litoreus</name>
    <dbReference type="NCBI Taxonomy" id="553468"/>
    <lineage>
        <taxon>Archaea</taxon>
        <taxon>Methanobacteriati</taxon>
        <taxon>Methanobacteriota</taxon>
        <taxon>Stenosarchaea group</taxon>
        <taxon>Halobacteria</taxon>
        <taxon>Halobacteriales</taxon>
        <taxon>Haladaptataceae</taxon>
        <taxon>Haladaptatus</taxon>
    </lineage>
</organism>
<comment type="cofactor">
    <cofactor evidence="1">
        <name>a divalent metal cation</name>
        <dbReference type="ChEBI" id="CHEBI:60240"/>
    </cofactor>
</comment>
<dbReference type="PANTHER" id="PTHR11124">
    <property type="entry name" value="VACUOLAR SORTING PROTEIN VPS29"/>
    <property type="match status" value="1"/>
</dbReference>
<dbReference type="Pfam" id="PF12850">
    <property type="entry name" value="Metallophos_2"/>
    <property type="match status" value="1"/>
</dbReference>
<dbReference type="InterPro" id="IPR024654">
    <property type="entry name" value="Calcineurin-like_PHP_lpxH"/>
</dbReference>
<comment type="similarity">
    <text evidence="1">Belongs to the metallophosphoesterase superfamily. YfcE family.</text>
</comment>
<dbReference type="NCBIfam" id="TIGR00040">
    <property type="entry name" value="yfcE"/>
    <property type="match status" value="1"/>
</dbReference>
<evidence type="ECO:0000313" key="4">
    <source>
        <dbReference type="Proteomes" id="UP000186914"/>
    </source>
</evidence>
<dbReference type="InterPro" id="IPR000979">
    <property type="entry name" value="Phosphodiesterase_MJ0936/Vps29"/>
</dbReference>
<dbReference type="GO" id="GO:0046872">
    <property type="term" value="F:metal ion binding"/>
    <property type="evidence" value="ECO:0007669"/>
    <property type="project" value="UniProtKB-KW"/>
</dbReference>
<dbReference type="OrthoDB" id="9959at2157"/>
<dbReference type="GO" id="GO:0016787">
    <property type="term" value="F:hydrolase activity"/>
    <property type="evidence" value="ECO:0007669"/>
    <property type="project" value="UniProtKB-UniRule"/>
</dbReference>
<gene>
    <name evidence="3" type="ORF">SAMN05421858_0114</name>
</gene>
<dbReference type="EC" id="3.1.4.-" evidence="1"/>
<evidence type="ECO:0000313" key="3">
    <source>
        <dbReference type="EMBL" id="SIQ69677.1"/>
    </source>
</evidence>
<keyword evidence="1" id="KW-0479">Metal-binding</keyword>
<evidence type="ECO:0000256" key="1">
    <source>
        <dbReference type="RuleBase" id="RU362039"/>
    </source>
</evidence>
<reference evidence="4" key="1">
    <citation type="submission" date="2017-01" db="EMBL/GenBank/DDBJ databases">
        <authorList>
            <person name="Varghese N."/>
            <person name="Submissions S."/>
        </authorList>
    </citation>
    <scope>NUCLEOTIDE SEQUENCE [LARGE SCALE GENOMIC DNA]</scope>
    <source>
        <strain evidence="4">CGMCC 1.7737</strain>
    </source>
</reference>
<proteinExistence type="inferred from homology"/>
<dbReference type="Proteomes" id="UP000186914">
    <property type="component" value="Unassembled WGS sequence"/>
</dbReference>
<protein>
    <recommendedName>
        <fullName evidence="1">Phosphoesterase</fullName>
        <ecNumber evidence="1">3.1.4.-</ecNumber>
    </recommendedName>
</protein>
<dbReference type="RefSeq" id="WP_076427056.1">
    <property type="nucleotide sequence ID" value="NZ_FTNO01000001.1"/>
</dbReference>
<accession>A0A1N6UVQ9</accession>
<dbReference type="InterPro" id="IPR029052">
    <property type="entry name" value="Metallo-depent_PP-like"/>
</dbReference>
<dbReference type="Gene3D" id="3.60.21.10">
    <property type="match status" value="1"/>
</dbReference>
<dbReference type="EMBL" id="FTNO01000001">
    <property type="protein sequence ID" value="SIQ69677.1"/>
    <property type="molecule type" value="Genomic_DNA"/>
</dbReference>
<dbReference type="SUPFAM" id="SSF56300">
    <property type="entry name" value="Metallo-dependent phosphatases"/>
    <property type="match status" value="1"/>
</dbReference>
<evidence type="ECO:0000259" key="2">
    <source>
        <dbReference type="Pfam" id="PF12850"/>
    </source>
</evidence>
<sequence length="173" mass="18476">MLRVAIISDTHIPSRANRLPDWIRTRIQRADYTIHAGDFDSADALVSIEELTDGNLTAVAGNTDPRSLRLPEVATRKLGGVTFVVTHGTGPKRGYRSRVTEIVRENSDEAAEKSAASPVIGVSGHTHRVMDEEVDGVRLLNPGSATGAAPARNATMLVASVEDGTVSVQVHES</sequence>
<feature type="domain" description="Calcineurin-like phosphoesterase" evidence="2">
    <location>
        <begin position="3"/>
        <end position="163"/>
    </location>
</feature>